<dbReference type="PANTHER" id="PTHR11496:SF102">
    <property type="entry name" value="ALCOHOL DEHYDROGENASE 4"/>
    <property type="match status" value="1"/>
</dbReference>
<dbReference type="PROSITE" id="PS00913">
    <property type="entry name" value="ADH_IRON_1"/>
    <property type="match status" value="1"/>
</dbReference>
<accession>A0A060LUC7</accession>
<sequence>MSMHMKVESMLSYHTFEVPTAIKHGIGAIKHLGEEIKAFGSKKVLLVTDPGIYQAGVTKPVEDSLKEAGVKVVLFNEVEPNPPTKLIARGSAFYLENDCDGLVAVGGGSSMDTAKAIGVEVSHEGSVLDYEAADGKKPLENRIPTLATIPTTAGTGSEVTQWAVITDEKREYKFNTGGPLIAAHLTIIDPELHTSMPPHVTAMTGIDAIAHAVECYTMKYAQPVTDAVALLAIEYAATYIRRAFSDGDDLEARYGMAQAAMLAGLSYGSESAGAAHAMSQSLGGIVPVAHGQCVAAMMGPVMEFNWKGAPGRFARIAQAFGINTADMTTEEAAKAAVQYMYDLVEELEVPTLEEQGVDPKQVDRWAEEALKDPQTIGNPRDLTKKDYVWIYERCFNNVPSTVR</sequence>
<evidence type="ECO:0000256" key="2">
    <source>
        <dbReference type="ARBA" id="ARBA00023002"/>
    </source>
</evidence>
<proteinExistence type="inferred from homology"/>
<reference evidence="6 7" key="1">
    <citation type="journal article" date="2014" name="Gene">
        <title>A comparative genomic analysis of the alkalitolerant soil bacterium Bacillus lehensis G1.</title>
        <authorList>
            <person name="Noor Y.M."/>
            <person name="Samsulrizal N.H."/>
            <person name="Jema'on N.A."/>
            <person name="Low K.O."/>
            <person name="Ramli A.N."/>
            <person name="Alias N.I."/>
            <person name="Damis S.I."/>
            <person name="Fuzi S.F."/>
            <person name="Isa M.N."/>
            <person name="Murad A.M."/>
            <person name="Raih M.F."/>
            <person name="Bakar F.D."/>
            <person name="Najimudin N."/>
            <person name="Mahadi N.M."/>
            <person name="Illias R.M."/>
        </authorList>
    </citation>
    <scope>NUCLEOTIDE SEQUENCE [LARGE SCALE GENOMIC DNA]</scope>
    <source>
        <strain evidence="6 7">G1</strain>
    </source>
</reference>
<evidence type="ECO:0000256" key="1">
    <source>
        <dbReference type="ARBA" id="ARBA00007358"/>
    </source>
</evidence>
<dbReference type="Pfam" id="PF25137">
    <property type="entry name" value="ADH_Fe_C"/>
    <property type="match status" value="1"/>
</dbReference>
<dbReference type="InterPro" id="IPR001670">
    <property type="entry name" value="ADH_Fe/GldA"/>
</dbReference>
<evidence type="ECO:0000313" key="6">
    <source>
        <dbReference type="EMBL" id="AIC93570.1"/>
    </source>
</evidence>
<dbReference type="Proteomes" id="UP000027142">
    <property type="component" value="Chromosome"/>
</dbReference>
<dbReference type="OrthoDB" id="9815791at2"/>
<dbReference type="Gene3D" id="1.20.1090.10">
    <property type="entry name" value="Dehydroquinate synthase-like - alpha domain"/>
    <property type="match status" value="1"/>
</dbReference>
<dbReference type="InterPro" id="IPR018211">
    <property type="entry name" value="ADH_Fe_CS"/>
</dbReference>
<dbReference type="GO" id="GO:0004022">
    <property type="term" value="F:alcohol dehydrogenase (NAD+) activity"/>
    <property type="evidence" value="ECO:0007669"/>
    <property type="project" value="UniProtKB-ARBA"/>
</dbReference>
<dbReference type="PATRIC" id="fig|1246626.3.peg.970"/>
<name>A0A060LUC7_9BACI</name>
<dbReference type="InterPro" id="IPR039697">
    <property type="entry name" value="Alcohol_dehydrogenase_Fe"/>
</dbReference>
<dbReference type="RefSeq" id="WP_038477810.1">
    <property type="nucleotide sequence ID" value="NZ_CP003923.1"/>
</dbReference>
<evidence type="ECO:0000256" key="3">
    <source>
        <dbReference type="ARBA" id="ARBA00023027"/>
    </source>
</evidence>
<dbReference type="SUPFAM" id="SSF56796">
    <property type="entry name" value="Dehydroquinate synthase-like"/>
    <property type="match status" value="1"/>
</dbReference>
<dbReference type="KEGG" id="ble:BleG1_0967"/>
<feature type="domain" description="Alcohol dehydrogenase iron-type/glycerol dehydrogenase GldA" evidence="4">
    <location>
        <begin position="19"/>
        <end position="190"/>
    </location>
</feature>
<dbReference type="FunFam" id="1.20.1090.10:FF:000001">
    <property type="entry name" value="Aldehyde-alcohol dehydrogenase"/>
    <property type="match status" value="1"/>
</dbReference>
<evidence type="ECO:0000259" key="5">
    <source>
        <dbReference type="Pfam" id="PF25137"/>
    </source>
</evidence>
<evidence type="ECO:0000259" key="4">
    <source>
        <dbReference type="Pfam" id="PF00465"/>
    </source>
</evidence>
<dbReference type="STRING" id="1246626.BleG1_0967"/>
<keyword evidence="3" id="KW-0520">NAD</keyword>
<protein>
    <submittedName>
        <fullName evidence="6">Alcohol dehydrogenase</fullName>
    </submittedName>
</protein>
<organism evidence="6 7">
    <name type="scientific">Shouchella lehensis G1</name>
    <dbReference type="NCBI Taxonomy" id="1246626"/>
    <lineage>
        <taxon>Bacteria</taxon>
        <taxon>Bacillati</taxon>
        <taxon>Bacillota</taxon>
        <taxon>Bacilli</taxon>
        <taxon>Bacillales</taxon>
        <taxon>Bacillaceae</taxon>
        <taxon>Shouchella</taxon>
    </lineage>
</organism>
<dbReference type="eggNOG" id="COG1454">
    <property type="taxonomic scope" value="Bacteria"/>
</dbReference>
<dbReference type="EMBL" id="CP003923">
    <property type="protein sequence ID" value="AIC93570.1"/>
    <property type="molecule type" value="Genomic_DNA"/>
</dbReference>
<dbReference type="FunFam" id="3.40.50.1970:FF:000003">
    <property type="entry name" value="Alcohol dehydrogenase, iron-containing"/>
    <property type="match status" value="1"/>
</dbReference>
<gene>
    <name evidence="6" type="ORF">BleG1_0967</name>
</gene>
<dbReference type="GO" id="GO:0046872">
    <property type="term" value="F:metal ion binding"/>
    <property type="evidence" value="ECO:0007669"/>
    <property type="project" value="InterPro"/>
</dbReference>
<evidence type="ECO:0000313" key="7">
    <source>
        <dbReference type="Proteomes" id="UP000027142"/>
    </source>
</evidence>
<dbReference type="PANTHER" id="PTHR11496">
    <property type="entry name" value="ALCOHOL DEHYDROGENASE"/>
    <property type="match status" value="1"/>
</dbReference>
<dbReference type="AlphaFoldDB" id="A0A060LUC7"/>
<keyword evidence="2" id="KW-0560">Oxidoreductase</keyword>
<dbReference type="Gene3D" id="3.40.50.1970">
    <property type="match status" value="1"/>
</dbReference>
<dbReference type="Pfam" id="PF00465">
    <property type="entry name" value="Fe-ADH"/>
    <property type="match status" value="1"/>
</dbReference>
<dbReference type="InterPro" id="IPR056798">
    <property type="entry name" value="ADH_Fe_C"/>
</dbReference>
<dbReference type="PROSITE" id="PS00060">
    <property type="entry name" value="ADH_IRON_2"/>
    <property type="match status" value="1"/>
</dbReference>
<comment type="similarity">
    <text evidence="1">Belongs to the iron-containing alcohol dehydrogenase family.</text>
</comment>
<dbReference type="HOGENOM" id="CLU_007207_0_0_9"/>
<keyword evidence="7" id="KW-1185">Reference proteome</keyword>
<feature type="domain" description="Fe-containing alcohol dehydrogenase-like C-terminal" evidence="5">
    <location>
        <begin position="201"/>
        <end position="393"/>
    </location>
</feature>
<dbReference type="CDD" id="cd08551">
    <property type="entry name" value="Fe-ADH"/>
    <property type="match status" value="1"/>
</dbReference>